<gene>
    <name evidence="2" type="ORF">ASIM_LOCUS15530</name>
</gene>
<dbReference type="Proteomes" id="UP000267096">
    <property type="component" value="Unassembled WGS sequence"/>
</dbReference>
<evidence type="ECO:0000313" key="4">
    <source>
        <dbReference type="WBParaSite" id="ASIM_0001612501-mRNA-1"/>
    </source>
</evidence>
<organism evidence="4">
    <name type="scientific">Anisakis simplex</name>
    <name type="common">Herring worm</name>
    <dbReference type="NCBI Taxonomy" id="6269"/>
    <lineage>
        <taxon>Eukaryota</taxon>
        <taxon>Metazoa</taxon>
        <taxon>Ecdysozoa</taxon>
        <taxon>Nematoda</taxon>
        <taxon>Chromadorea</taxon>
        <taxon>Rhabditida</taxon>
        <taxon>Spirurina</taxon>
        <taxon>Ascaridomorpha</taxon>
        <taxon>Ascaridoidea</taxon>
        <taxon>Anisakidae</taxon>
        <taxon>Anisakis</taxon>
        <taxon>Anisakis simplex complex</taxon>
    </lineage>
</organism>
<reference evidence="4" key="1">
    <citation type="submission" date="2017-02" db="UniProtKB">
        <authorList>
            <consortium name="WormBaseParasite"/>
        </authorList>
    </citation>
    <scope>IDENTIFICATION</scope>
</reference>
<protein>
    <submittedName>
        <fullName evidence="4">Secreted protein</fullName>
    </submittedName>
</protein>
<dbReference type="AlphaFoldDB" id="A0A0M3K584"/>
<reference evidence="2 3" key="2">
    <citation type="submission" date="2018-11" db="EMBL/GenBank/DDBJ databases">
        <authorList>
            <consortium name="Pathogen Informatics"/>
        </authorList>
    </citation>
    <scope>NUCLEOTIDE SEQUENCE [LARGE SCALE GENOMIC DNA]</scope>
</reference>
<dbReference type="EMBL" id="UYRR01032391">
    <property type="protein sequence ID" value="VDK55448.1"/>
    <property type="molecule type" value="Genomic_DNA"/>
</dbReference>
<evidence type="ECO:0000313" key="3">
    <source>
        <dbReference type="Proteomes" id="UP000267096"/>
    </source>
</evidence>
<keyword evidence="3" id="KW-1185">Reference proteome</keyword>
<sequence>MLLSIILVALTAVPLSHGESARYSTIKICNKEINGVQRPIVSAPCEDEMPEDACQDLFPMSVEIRIHNDDP</sequence>
<feature type="chain" id="PRO_5043121282" evidence="1">
    <location>
        <begin position="19"/>
        <end position="71"/>
    </location>
</feature>
<evidence type="ECO:0000256" key="1">
    <source>
        <dbReference type="SAM" id="SignalP"/>
    </source>
</evidence>
<evidence type="ECO:0000313" key="2">
    <source>
        <dbReference type="EMBL" id="VDK55448.1"/>
    </source>
</evidence>
<dbReference type="OrthoDB" id="10533993at2759"/>
<keyword evidence="1" id="KW-0732">Signal</keyword>
<accession>A0A0M3K584</accession>
<feature type="signal peptide" evidence="1">
    <location>
        <begin position="1"/>
        <end position="18"/>
    </location>
</feature>
<dbReference type="WBParaSite" id="ASIM_0001612501-mRNA-1">
    <property type="protein sequence ID" value="ASIM_0001612501-mRNA-1"/>
    <property type="gene ID" value="ASIM_0001612501"/>
</dbReference>
<name>A0A0M3K584_ANISI</name>
<proteinExistence type="predicted"/>